<dbReference type="AlphaFoldDB" id="A0A162H7D3"/>
<organism evidence="3 4">
    <name type="scientific">Stutzerimonas stutzeri</name>
    <name type="common">Pseudomonas stutzeri</name>
    <dbReference type="NCBI Taxonomy" id="316"/>
    <lineage>
        <taxon>Bacteria</taxon>
        <taxon>Pseudomonadati</taxon>
        <taxon>Pseudomonadota</taxon>
        <taxon>Gammaproteobacteria</taxon>
        <taxon>Pseudomonadales</taxon>
        <taxon>Pseudomonadaceae</taxon>
        <taxon>Stutzerimonas</taxon>
    </lineage>
</organism>
<dbReference type="Pfam" id="PF11720">
    <property type="entry name" value="Inhibitor_I78"/>
    <property type="match status" value="1"/>
</dbReference>
<dbReference type="Gene3D" id="3.30.10.10">
    <property type="entry name" value="Trypsin Inhibitor V, subunit A"/>
    <property type="match status" value="1"/>
</dbReference>
<evidence type="ECO:0000313" key="2">
    <source>
        <dbReference type="EMBL" id="MDH0687192.1"/>
    </source>
</evidence>
<accession>A0A162H7D3</accession>
<protein>
    <submittedName>
        <fullName evidence="3">I78 family peptidase inhibitor</fullName>
    </submittedName>
</protein>
<dbReference type="InterPro" id="IPR021719">
    <property type="entry name" value="Prot_inh_I78"/>
</dbReference>
<dbReference type="PROSITE" id="PS51257">
    <property type="entry name" value="PROKAR_LIPOPROTEIN"/>
    <property type="match status" value="1"/>
</dbReference>
<evidence type="ECO:0000313" key="3">
    <source>
        <dbReference type="EMBL" id="MDH1234973.1"/>
    </source>
</evidence>
<proteinExistence type="predicted"/>
<name>A0A162H7D3_STUST</name>
<keyword evidence="1" id="KW-0732">Signal</keyword>
<dbReference type="OrthoDB" id="7917348at2"/>
<dbReference type="Proteomes" id="UP001161139">
    <property type="component" value="Unassembled WGS sequence"/>
</dbReference>
<gene>
    <name evidence="3" type="ORF">N5C32_02850</name>
    <name evidence="2" type="ORF">N5D09_03700</name>
</gene>
<sequence length="104" mass="11527">MFRPNRNALIIATAVLLLAACKSVTQPSGVDTPTQRQGHCNSDAVQHFVGRTATPEVLEQARQLSNAERARILRPDDIVTLEYDPRRLNINTDANMKIERVSCG</sequence>
<dbReference type="EMBL" id="JAOCDG010000004">
    <property type="protein sequence ID" value="MDH0687192.1"/>
    <property type="molecule type" value="Genomic_DNA"/>
</dbReference>
<dbReference type="PANTHER" id="PTHR39600">
    <property type="entry name" value="PEPTIDASE INHIBITOR I78 FAMILY PROTEIN"/>
    <property type="match status" value="1"/>
</dbReference>
<reference evidence="3" key="1">
    <citation type="submission" date="2022-09" db="EMBL/GenBank/DDBJ databases">
        <title>Intensive care unit water sources are persistently colonized with multi-drug resistant bacteria and are the site of extensive horizontal gene transfer of antibiotic resistance genes.</title>
        <authorList>
            <person name="Diorio-Toth L."/>
        </authorList>
    </citation>
    <scope>NUCLEOTIDE SEQUENCE</scope>
    <source>
        <strain evidence="2">GD03864</strain>
        <strain evidence="3">GD03947</strain>
    </source>
</reference>
<evidence type="ECO:0000256" key="1">
    <source>
        <dbReference type="SAM" id="SignalP"/>
    </source>
</evidence>
<feature type="signal peptide" evidence="1">
    <location>
        <begin position="1"/>
        <end position="19"/>
    </location>
</feature>
<comment type="caution">
    <text evidence="3">The sequence shown here is derived from an EMBL/GenBank/DDBJ whole genome shotgun (WGS) entry which is preliminary data.</text>
</comment>
<dbReference type="RefSeq" id="WP_063541041.1">
    <property type="nucleotide sequence ID" value="NZ_JAOCAE010000001.1"/>
</dbReference>
<dbReference type="Proteomes" id="UP001158500">
    <property type="component" value="Unassembled WGS sequence"/>
</dbReference>
<feature type="chain" id="PRO_5044368736" evidence="1">
    <location>
        <begin position="20"/>
        <end position="104"/>
    </location>
</feature>
<evidence type="ECO:0000313" key="4">
    <source>
        <dbReference type="Proteomes" id="UP001158500"/>
    </source>
</evidence>
<dbReference type="PANTHER" id="PTHR39600:SF1">
    <property type="entry name" value="PEPTIDASE INHIBITOR I78 FAMILY PROTEIN"/>
    <property type="match status" value="1"/>
</dbReference>
<dbReference type="EMBL" id="JAOCAE010000001">
    <property type="protein sequence ID" value="MDH1234973.1"/>
    <property type="molecule type" value="Genomic_DNA"/>
</dbReference>